<organism evidence="4 5">
    <name type="scientific">Paenibacillus uliginis N3/975</name>
    <dbReference type="NCBI Taxonomy" id="1313296"/>
    <lineage>
        <taxon>Bacteria</taxon>
        <taxon>Bacillati</taxon>
        <taxon>Bacillota</taxon>
        <taxon>Bacilli</taxon>
        <taxon>Bacillales</taxon>
        <taxon>Paenibacillaceae</taxon>
        <taxon>Paenibacillus</taxon>
    </lineage>
</organism>
<keyword evidence="2" id="KW-0732">Signal</keyword>
<feature type="signal peptide" evidence="2">
    <location>
        <begin position="1"/>
        <end position="22"/>
    </location>
</feature>
<name>A0A1X7HHB9_9BACL</name>
<dbReference type="RefSeq" id="WP_208914331.1">
    <property type="nucleotide sequence ID" value="NZ_LT840184.1"/>
</dbReference>
<evidence type="ECO:0000313" key="4">
    <source>
        <dbReference type="EMBL" id="SMF86721.1"/>
    </source>
</evidence>
<proteinExistence type="predicted"/>
<feature type="chain" id="PRO_5013185836" evidence="2">
    <location>
        <begin position="23"/>
        <end position="229"/>
    </location>
</feature>
<gene>
    <name evidence="4" type="ORF">SAMN05661091_3480</name>
</gene>
<sequence>MKKLGIGFICGAIFFTGISAFASNLTADNKNYKLFINNKEQVLSEKPVSINGKVYLPVREVAEAVGYEVAFENGNIKLNSNRNDQKKEGSTSSDRNVKLQKIPITKKMKDVEVTVHAIRITESTTDFEVTIKNNTDNENITLDLPRTLVEANDNVAGKQSETVGISPVNPDFGNVTIKPKKEIHGWVSAKGLVEKNIDNLTFQLSLHGKSKKRTFTFHIDCKDMKFRTL</sequence>
<evidence type="ECO:0000256" key="2">
    <source>
        <dbReference type="SAM" id="SignalP"/>
    </source>
</evidence>
<dbReference type="Pfam" id="PF07833">
    <property type="entry name" value="Cu_amine_oxidN1"/>
    <property type="match status" value="1"/>
</dbReference>
<dbReference type="InterPro" id="IPR012854">
    <property type="entry name" value="Cu_amine_oxidase-like_N"/>
</dbReference>
<protein>
    <submittedName>
        <fullName evidence="4">Copper amine oxidase N-terminal domain-containing protein</fullName>
    </submittedName>
</protein>
<feature type="domain" description="Copper amine oxidase-like N-terminal" evidence="3">
    <location>
        <begin position="25"/>
        <end position="75"/>
    </location>
</feature>
<evidence type="ECO:0000256" key="1">
    <source>
        <dbReference type="SAM" id="MobiDB-lite"/>
    </source>
</evidence>
<keyword evidence="5" id="KW-1185">Reference proteome</keyword>
<evidence type="ECO:0000313" key="5">
    <source>
        <dbReference type="Proteomes" id="UP000192940"/>
    </source>
</evidence>
<feature type="region of interest" description="Disordered" evidence="1">
    <location>
        <begin position="78"/>
        <end position="97"/>
    </location>
</feature>
<dbReference type="EMBL" id="LT840184">
    <property type="protein sequence ID" value="SMF86721.1"/>
    <property type="molecule type" value="Genomic_DNA"/>
</dbReference>
<accession>A0A1X7HHB9</accession>
<dbReference type="InterPro" id="IPR036582">
    <property type="entry name" value="Mao_N_sf"/>
</dbReference>
<dbReference type="STRING" id="1313296.SAMN05661091_3480"/>
<dbReference type="Proteomes" id="UP000192940">
    <property type="component" value="Chromosome I"/>
</dbReference>
<evidence type="ECO:0000259" key="3">
    <source>
        <dbReference type="Pfam" id="PF07833"/>
    </source>
</evidence>
<dbReference type="SUPFAM" id="SSF55383">
    <property type="entry name" value="Copper amine oxidase, domain N"/>
    <property type="match status" value="1"/>
</dbReference>
<dbReference type="AlphaFoldDB" id="A0A1X7HHB9"/>
<reference evidence="4 5" key="1">
    <citation type="submission" date="2017-04" db="EMBL/GenBank/DDBJ databases">
        <authorList>
            <person name="Afonso C.L."/>
            <person name="Miller P.J."/>
            <person name="Scott M.A."/>
            <person name="Spackman E."/>
            <person name="Goraichik I."/>
            <person name="Dimitrov K.M."/>
            <person name="Suarez D.L."/>
            <person name="Swayne D.E."/>
        </authorList>
    </citation>
    <scope>NUCLEOTIDE SEQUENCE [LARGE SCALE GENOMIC DNA]</scope>
    <source>
        <strain evidence="4 5">N3/975</strain>
    </source>
</reference>